<dbReference type="EMBL" id="LR797412">
    <property type="protein sequence ID" value="CAB4214654.1"/>
    <property type="molecule type" value="Genomic_DNA"/>
</dbReference>
<proteinExistence type="predicted"/>
<reference evidence="2" key="1">
    <citation type="submission" date="2020-05" db="EMBL/GenBank/DDBJ databases">
        <authorList>
            <person name="Chiriac C."/>
            <person name="Salcher M."/>
            <person name="Ghai R."/>
            <person name="Kavagutti S V."/>
        </authorList>
    </citation>
    <scope>NUCLEOTIDE SEQUENCE</scope>
</reference>
<gene>
    <name evidence="1" type="ORF">UFOVP1459_58</name>
    <name evidence="2" type="ORF">UFOVP1609_32</name>
</gene>
<organism evidence="2">
    <name type="scientific">uncultured Caudovirales phage</name>
    <dbReference type="NCBI Taxonomy" id="2100421"/>
    <lineage>
        <taxon>Viruses</taxon>
        <taxon>Duplodnaviria</taxon>
        <taxon>Heunggongvirae</taxon>
        <taxon>Uroviricota</taxon>
        <taxon>Caudoviricetes</taxon>
        <taxon>Peduoviridae</taxon>
        <taxon>Maltschvirus</taxon>
        <taxon>Maltschvirus maltsch</taxon>
    </lineage>
</organism>
<dbReference type="EMBL" id="LR797459">
    <property type="protein sequence ID" value="CAB4218637.1"/>
    <property type="molecule type" value="Genomic_DNA"/>
</dbReference>
<name>A0A6J5SW36_9CAUD</name>
<evidence type="ECO:0000313" key="2">
    <source>
        <dbReference type="EMBL" id="CAB4218637.1"/>
    </source>
</evidence>
<sequence length="192" mass="20989">MGKVAAASRRVIVGDQEYHLAQARARDVQYALEPLDRTAKEFEGRWGCERLLRLVAPATAAKVGAVQRRLDDAIAMNNAEGVARDAAIMQRAWQAMEDEALAAGHAPQPTGVWSIDWKGEAWTVVLDRADVDAVARAADNAACVVSLNELLLAYNEYRTRITDAVKATFAGAEVVAIRQTELGREIDDEIPF</sequence>
<evidence type="ECO:0000313" key="1">
    <source>
        <dbReference type="EMBL" id="CAB4214654.1"/>
    </source>
</evidence>
<protein>
    <submittedName>
        <fullName evidence="2">Uncharacterized protein</fullName>
    </submittedName>
</protein>
<accession>A0A6J5SW36</accession>